<evidence type="ECO:0000313" key="1">
    <source>
        <dbReference type="EMBL" id="KAJ7555630.1"/>
    </source>
</evidence>
<sequence>MEWESKQPLNKVEELEDMVLAQSMIEARQKRNAAEGKLENIQEVIRIVKDRFEEDRHVPRKSAHLLKEKKAMMDHQALLKRIRVQNQLLVSRARKVHEQEIAALIQKNKMNYELARNLWMQELKVARIANQQKLDMLERWKQSVKAIKESNAHLLTNAKEQFQKDLQHVEENNRVMLQRARDDYDFEVKTVRAWNEAAIADRELKQKELDNNVAVRNKASRAHYEETLNALKVENKQLLEKAHADYNEKLSYTRTENERIMKQNEIELNRKCEETRMKNTMRKEALQKTLESIKQQKEAALTAHQTHVATIIAEHGIEVKKYAALNMQNEEQARANWKQMCDIIDEENLAAAKNAIKDFEAQQKHVAEENKKLAEQRLALQKRKREAEQWNDEVLQEKKLKWKQGCETAEKAYEQEVHKARVVHAKLCEETNLRNVEVLQAALLKHKAKVAAVQSYNETVRPFVEASNIVKAEVRRLEAFLKYLVKKCLPDPSSRSDADLELLAAADQPVRTKWLIEGLQVAYGTKATSDVRGEQKLLLPDESKKDLSGLLAIHPVRARAHHCRAAEHKLQIPSL</sequence>
<evidence type="ECO:0000313" key="2">
    <source>
        <dbReference type="Proteomes" id="UP001162992"/>
    </source>
</evidence>
<protein>
    <submittedName>
        <fullName evidence="1">Uncharacterized protein</fullName>
    </submittedName>
</protein>
<comment type="caution">
    <text evidence="1">The sequence shown here is derived from an EMBL/GenBank/DDBJ whole genome shotgun (WGS) entry which is preliminary data.</text>
</comment>
<name>A0ACC2DMZ0_DIPCM</name>
<dbReference type="EMBL" id="CM055096">
    <property type="protein sequence ID" value="KAJ7555630.1"/>
    <property type="molecule type" value="Genomic_DNA"/>
</dbReference>
<gene>
    <name evidence="1" type="ORF">O6H91_05G047300</name>
</gene>
<keyword evidence="2" id="KW-1185">Reference proteome</keyword>
<proteinExistence type="predicted"/>
<dbReference type="Proteomes" id="UP001162992">
    <property type="component" value="Chromosome 5"/>
</dbReference>
<reference evidence="2" key="1">
    <citation type="journal article" date="2024" name="Proc. Natl. Acad. Sci. U.S.A.">
        <title>Extraordinary preservation of gene collinearity over three hundred million years revealed in homosporous lycophytes.</title>
        <authorList>
            <person name="Li C."/>
            <person name="Wickell D."/>
            <person name="Kuo L.Y."/>
            <person name="Chen X."/>
            <person name="Nie B."/>
            <person name="Liao X."/>
            <person name="Peng D."/>
            <person name="Ji J."/>
            <person name="Jenkins J."/>
            <person name="Williams M."/>
            <person name="Shu S."/>
            <person name="Plott C."/>
            <person name="Barry K."/>
            <person name="Rajasekar S."/>
            <person name="Grimwood J."/>
            <person name="Han X."/>
            <person name="Sun S."/>
            <person name="Hou Z."/>
            <person name="He W."/>
            <person name="Dai G."/>
            <person name="Sun C."/>
            <person name="Schmutz J."/>
            <person name="Leebens-Mack J.H."/>
            <person name="Li F.W."/>
            <person name="Wang L."/>
        </authorList>
    </citation>
    <scope>NUCLEOTIDE SEQUENCE [LARGE SCALE GENOMIC DNA]</scope>
    <source>
        <strain evidence="2">cv. PW_Plant_1</strain>
    </source>
</reference>
<organism evidence="1 2">
    <name type="scientific">Diphasiastrum complanatum</name>
    <name type="common">Issler's clubmoss</name>
    <name type="synonym">Lycopodium complanatum</name>
    <dbReference type="NCBI Taxonomy" id="34168"/>
    <lineage>
        <taxon>Eukaryota</taxon>
        <taxon>Viridiplantae</taxon>
        <taxon>Streptophyta</taxon>
        <taxon>Embryophyta</taxon>
        <taxon>Tracheophyta</taxon>
        <taxon>Lycopodiopsida</taxon>
        <taxon>Lycopodiales</taxon>
        <taxon>Lycopodiaceae</taxon>
        <taxon>Lycopodioideae</taxon>
        <taxon>Diphasiastrum</taxon>
    </lineage>
</organism>
<accession>A0ACC2DMZ0</accession>